<dbReference type="RefSeq" id="WP_127051380.1">
    <property type="nucleotide sequence ID" value="NZ_RZGZ01000005.1"/>
</dbReference>
<evidence type="ECO:0000256" key="6">
    <source>
        <dbReference type="ARBA" id="ARBA00023136"/>
    </source>
</evidence>
<dbReference type="SUPFAM" id="SSF161098">
    <property type="entry name" value="MetI-like"/>
    <property type="match status" value="1"/>
</dbReference>
<dbReference type="OrthoDB" id="9812701at2"/>
<evidence type="ECO:0000259" key="9">
    <source>
        <dbReference type="PROSITE" id="PS50928"/>
    </source>
</evidence>
<proteinExistence type="inferred from homology"/>
<dbReference type="InterPro" id="IPR050366">
    <property type="entry name" value="BP-dependent_transpt_permease"/>
</dbReference>
<dbReference type="PANTHER" id="PTHR43386">
    <property type="entry name" value="OLIGOPEPTIDE TRANSPORT SYSTEM PERMEASE PROTEIN APPC"/>
    <property type="match status" value="1"/>
</dbReference>
<dbReference type="EMBL" id="RZGZ01000005">
    <property type="protein sequence ID" value="RUQ97511.1"/>
    <property type="molecule type" value="Genomic_DNA"/>
</dbReference>
<evidence type="ECO:0000256" key="2">
    <source>
        <dbReference type="ARBA" id="ARBA00022448"/>
    </source>
</evidence>
<evidence type="ECO:0000256" key="8">
    <source>
        <dbReference type="SAM" id="MobiDB-lite"/>
    </source>
</evidence>
<organism evidence="10 11">
    <name type="scientific">Labedella endophytica</name>
    <dbReference type="NCBI Taxonomy" id="1523160"/>
    <lineage>
        <taxon>Bacteria</taxon>
        <taxon>Bacillati</taxon>
        <taxon>Actinomycetota</taxon>
        <taxon>Actinomycetes</taxon>
        <taxon>Micrococcales</taxon>
        <taxon>Microbacteriaceae</taxon>
        <taxon>Labedella</taxon>
    </lineage>
</organism>
<comment type="subcellular location">
    <subcellularLocation>
        <location evidence="1 7">Cell membrane</location>
        <topology evidence="1 7">Multi-pass membrane protein</topology>
    </subcellularLocation>
</comment>
<name>A0A433JN26_9MICO</name>
<dbReference type="GO" id="GO:0055085">
    <property type="term" value="P:transmembrane transport"/>
    <property type="evidence" value="ECO:0007669"/>
    <property type="project" value="InterPro"/>
</dbReference>
<evidence type="ECO:0000313" key="10">
    <source>
        <dbReference type="EMBL" id="RUQ97511.1"/>
    </source>
</evidence>
<dbReference type="Pfam" id="PF00528">
    <property type="entry name" value="BPD_transp_1"/>
    <property type="match status" value="1"/>
</dbReference>
<keyword evidence="3" id="KW-1003">Cell membrane</keyword>
<keyword evidence="5 7" id="KW-1133">Transmembrane helix</keyword>
<feature type="transmembrane region" description="Helical" evidence="7">
    <location>
        <begin position="92"/>
        <end position="115"/>
    </location>
</feature>
<evidence type="ECO:0000256" key="7">
    <source>
        <dbReference type="RuleBase" id="RU363032"/>
    </source>
</evidence>
<dbReference type="AlphaFoldDB" id="A0A433JN26"/>
<dbReference type="GO" id="GO:0005886">
    <property type="term" value="C:plasma membrane"/>
    <property type="evidence" value="ECO:0007669"/>
    <property type="project" value="UniProtKB-SubCell"/>
</dbReference>
<keyword evidence="6 7" id="KW-0472">Membrane</keyword>
<dbReference type="InterPro" id="IPR035906">
    <property type="entry name" value="MetI-like_sf"/>
</dbReference>
<feature type="transmembrane region" description="Helical" evidence="7">
    <location>
        <begin position="28"/>
        <end position="48"/>
    </location>
</feature>
<feature type="transmembrane region" description="Helical" evidence="7">
    <location>
        <begin position="209"/>
        <end position="234"/>
    </location>
</feature>
<gene>
    <name evidence="10" type="ORF">ELQ94_15135</name>
</gene>
<dbReference type="InterPro" id="IPR000515">
    <property type="entry name" value="MetI-like"/>
</dbReference>
<dbReference type="Gene3D" id="1.10.3720.10">
    <property type="entry name" value="MetI-like"/>
    <property type="match status" value="1"/>
</dbReference>
<dbReference type="PROSITE" id="PS50928">
    <property type="entry name" value="ABC_TM1"/>
    <property type="match status" value="1"/>
</dbReference>
<protein>
    <submittedName>
        <fullName evidence="10">ABC transporter permease</fullName>
    </submittedName>
</protein>
<keyword evidence="2 7" id="KW-0813">Transport</keyword>
<dbReference type="PANTHER" id="PTHR43386:SF25">
    <property type="entry name" value="PEPTIDE ABC TRANSPORTER PERMEASE PROTEIN"/>
    <property type="match status" value="1"/>
</dbReference>
<keyword evidence="4 7" id="KW-0812">Transmembrane</keyword>
<comment type="similarity">
    <text evidence="7">Belongs to the binding-protein-dependent transport system permease family.</text>
</comment>
<feature type="transmembrane region" description="Helical" evidence="7">
    <location>
        <begin position="127"/>
        <end position="146"/>
    </location>
</feature>
<evidence type="ECO:0000256" key="5">
    <source>
        <dbReference type="ARBA" id="ARBA00022989"/>
    </source>
</evidence>
<evidence type="ECO:0000256" key="1">
    <source>
        <dbReference type="ARBA" id="ARBA00004651"/>
    </source>
</evidence>
<dbReference type="CDD" id="cd06261">
    <property type="entry name" value="TM_PBP2"/>
    <property type="match status" value="1"/>
</dbReference>
<evidence type="ECO:0000313" key="11">
    <source>
        <dbReference type="Proteomes" id="UP000274909"/>
    </source>
</evidence>
<keyword evidence="11" id="KW-1185">Reference proteome</keyword>
<accession>A0A433JN26</accession>
<feature type="transmembrane region" description="Helical" evidence="7">
    <location>
        <begin position="254"/>
        <end position="280"/>
    </location>
</feature>
<evidence type="ECO:0000256" key="3">
    <source>
        <dbReference type="ARBA" id="ARBA00022475"/>
    </source>
</evidence>
<evidence type="ECO:0000256" key="4">
    <source>
        <dbReference type="ARBA" id="ARBA00022692"/>
    </source>
</evidence>
<feature type="transmembrane region" description="Helical" evidence="7">
    <location>
        <begin position="152"/>
        <end position="170"/>
    </location>
</feature>
<comment type="caution">
    <text evidence="10">The sequence shown here is derived from an EMBL/GenBank/DDBJ whole genome shotgun (WGS) entry which is preliminary data.</text>
</comment>
<sequence length="288" mass="29409">MTAVDGRSVDPLRPPAPPTGRRRVGPGVVLSVGFAAFLALACFAPGLIAPQDPAAVAPLDAFSPPSFSHWFGTDESGRDVYTRVVHGAGSSLVIGFAATAIGLVTALLLGVLAVFGGRIGDAIVGRAVEVLFAFPALLSALLVILVLGPGPVAATIAVGLSTAPGYARIIRTSLLTVRSSGYVEAARLLGHGPARILVRTILPNALSPLLALATLGVGQAVVWASSLSFLGLGAQPPAPEWGAMLASARVYLTTAWWLTVFPGLMIVATTLSATAIGRALDARGRRAR</sequence>
<dbReference type="Proteomes" id="UP000274909">
    <property type="component" value="Unassembled WGS sequence"/>
</dbReference>
<reference evidence="10 11" key="1">
    <citation type="submission" date="2018-12" db="EMBL/GenBank/DDBJ databases">
        <authorList>
            <person name="Li F."/>
        </authorList>
    </citation>
    <scope>NUCLEOTIDE SEQUENCE [LARGE SCALE GENOMIC DNA]</scope>
    <source>
        <strain evidence="10 11">EGI 6500705</strain>
    </source>
</reference>
<feature type="domain" description="ABC transmembrane type-1" evidence="9">
    <location>
        <begin position="88"/>
        <end position="277"/>
    </location>
</feature>
<feature type="region of interest" description="Disordered" evidence="8">
    <location>
        <begin position="1"/>
        <end position="20"/>
    </location>
</feature>